<evidence type="ECO:0000256" key="8">
    <source>
        <dbReference type="PIRSR" id="PIRSR001589-1"/>
    </source>
</evidence>
<dbReference type="AlphaFoldDB" id="A0A6B3LPE8"/>
<evidence type="ECO:0000256" key="1">
    <source>
        <dbReference type="ARBA" id="ARBA00005187"/>
    </source>
</evidence>
<dbReference type="GO" id="GO:0004066">
    <property type="term" value="F:asparagine synthase (glutamine-hydrolyzing) activity"/>
    <property type="evidence" value="ECO:0007669"/>
    <property type="project" value="UniProtKB-EC"/>
</dbReference>
<dbReference type="InterPro" id="IPR017932">
    <property type="entry name" value="GATase_2_dom"/>
</dbReference>
<feature type="binding site" evidence="9">
    <location>
        <position position="284"/>
    </location>
    <ligand>
        <name>ATP</name>
        <dbReference type="ChEBI" id="CHEBI:30616"/>
    </ligand>
</feature>
<reference evidence="11 12" key="1">
    <citation type="submission" date="2020-02" db="EMBL/GenBank/DDBJ databases">
        <authorList>
            <person name="Kim M.K."/>
        </authorList>
    </citation>
    <scope>NUCLEOTIDE SEQUENCE [LARGE SCALE GENOMIC DNA]</scope>
    <source>
        <strain evidence="11 12">BT327</strain>
    </source>
</reference>
<dbReference type="EC" id="6.3.5.4" evidence="3"/>
<evidence type="ECO:0000256" key="4">
    <source>
        <dbReference type="ARBA" id="ARBA00022741"/>
    </source>
</evidence>
<protein>
    <recommendedName>
        <fullName evidence="3">asparagine synthase (glutamine-hydrolyzing)</fullName>
        <ecNumber evidence="3">6.3.5.4</ecNumber>
    </recommendedName>
</protein>
<dbReference type="Pfam" id="PF00733">
    <property type="entry name" value="Asn_synthase"/>
    <property type="match status" value="1"/>
</dbReference>
<dbReference type="InterPro" id="IPR001962">
    <property type="entry name" value="Asn_synthase"/>
</dbReference>
<dbReference type="CDD" id="cd01991">
    <property type="entry name" value="Asn_synthase_B_C"/>
    <property type="match status" value="1"/>
</dbReference>
<dbReference type="InterPro" id="IPR033738">
    <property type="entry name" value="AsnB_N"/>
</dbReference>
<keyword evidence="5 9" id="KW-0067">ATP-binding</keyword>
<sequence length="630" mass="72251">MCGIAGSINCALDSADLEMINHRGPDAKGISKIYWCNNTVVLGHTRLAIVELSEAGNQPMVSECGRYYLIFNGEIYNHLELRKKLGGVTFKGNSDTETLLYFLIKYGITGVSDFNGIFSFAYLDTVLDKLYLVRDYFGVKPLYYYATTHQLIFSSEIKVIVSNECYSKLISLPALNTFLTFRYNPAPQTLFDGINKLEAATYLEYDCSGEINIHNYWPKKQVINYNINERDAIAEYKYLLEQAVNRQLMSDVPLGLLLSGGLDSAVLGHFMSKHSTYKVKSFTVGFEGKGNYNELDDARSTASIIQSEHYEVVMNKEQYLNYFYSSFYHTEEPIAEPTIPALLLVSQLASRHVKVVLSGQGADEPMAGYKRYKGEKLISQYHKLLSLIPLTYLSKILPNSSTIDRGIYSSGFKNEIDRFVAIYTLFTPDLKKKLYQDDLLDMIGQDQKLFFANHYAHADPTGSSLSKLLFIDTRSMLPDNLLLFNDKLTMANSIENRVPYLDIDLVNFIESLPEKFKLNGHTGKYIHRKAAQDFLPTQIINRKKRGFETPVHEWLRSELSATLLDIINSENSFSRTYFNRGFISKMVEQHRNNKKDYHKHLFILLSLELWYKNFYLTYNRDYSYTSLNVS</sequence>
<dbReference type="PANTHER" id="PTHR43284">
    <property type="entry name" value="ASPARAGINE SYNTHETASE (GLUTAMINE-HYDROLYZING)"/>
    <property type="match status" value="1"/>
</dbReference>
<evidence type="ECO:0000313" key="11">
    <source>
        <dbReference type="EMBL" id="NEM97753.1"/>
    </source>
</evidence>
<feature type="active site" description="For GATase activity" evidence="8">
    <location>
        <position position="2"/>
    </location>
</feature>
<evidence type="ECO:0000256" key="7">
    <source>
        <dbReference type="ARBA" id="ARBA00048741"/>
    </source>
</evidence>
<keyword evidence="12" id="KW-1185">Reference proteome</keyword>
<proteinExistence type="inferred from homology"/>
<comment type="catalytic activity">
    <reaction evidence="7">
        <text>L-aspartate + L-glutamine + ATP + H2O = L-asparagine + L-glutamate + AMP + diphosphate + H(+)</text>
        <dbReference type="Rhea" id="RHEA:12228"/>
        <dbReference type="ChEBI" id="CHEBI:15377"/>
        <dbReference type="ChEBI" id="CHEBI:15378"/>
        <dbReference type="ChEBI" id="CHEBI:29985"/>
        <dbReference type="ChEBI" id="CHEBI:29991"/>
        <dbReference type="ChEBI" id="CHEBI:30616"/>
        <dbReference type="ChEBI" id="CHEBI:33019"/>
        <dbReference type="ChEBI" id="CHEBI:58048"/>
        <dbReference type="ChEBI" id="CHEBI:58359"/>
        <dbReference type="ChEBI" id="CHEBI:456215"/>
        <dbReference type="EC" id="6.3.5.4"/>
    </reaction>
</comment>
<feature type="binding site" evidence="9">
    <location>
        <position position="257"/>
    </location>
    <ligand>
        <name>ATP</name>
        <dbReference type="ChEBI" id="CHEBI:30616"/>
    </ligand>
</feature>
<dbReference type="InterPro" id="IPR029055">
    <property type="entry name" value="Ntn_hydrolases_N"/>
</dbReference>
<evidence type="ECO:0000256" key="5">
    <source>
        <dbReference type="ARBA" id="ARBA00022840"/>
    </source>
</evidence>
<keyword evidence="4 9" id="KW-0547">Nucleotide-binding</keyword>
<gene>
    <name evidence="11" type="primary">asnB</name>
    <name evidence="11" type="ORF">GXP69_08610</name>
</gene>
<feature type="binding site" evidence="9">
    <location>
        <position position="95"/>
    </location>
    <ligand>
        <name>L-glutamine</name>
        <dbReference type="ChEBI" id="CHEBI:58359"/>
    </ligand>
</feature>
<dbReference type="Gene3D" id="3.60.20.10">
    <property type="entry name" value="Glutamine Phosphoribosylpyrophosphate, subunit 1, domain 1"/>
    <property type="match status" value="1"/>
</dbReference>
<comment type="caution">
    <text evidence="11">The sequence shown here is derived from an EMBL/GenBank/DDBJ whole genome shotgun (WGS) entry which is preliminary data.</text>
</comment>
<dbReference type="SUPFAM" id="SSF52402">
    <property type="entry name" value="Adenine nucleotide alpha hydrolases-like"/>
    <property type="match status" value="1"/>
</dbReference>
<keyword evidence="11" id="KW-0436">Ligase</keyword>
<dbReference type="RefSeq" id="WP_163914403.1">
    <property type="nucleotide sequence ID" value="NZ_JAAGWD010000003.1"/>
</dbReference>
<comment type="pathway">
    <text evidence="1">Amino-acid biosynthesis; L-asparagine biosynthesis; L-asparagine from L-aspartate (L-Gln route): step 1/1.</text>
</comment>
<evidence type="ECO:0000256" key="3">
    <source>
        <dbReference type="ARBA" id="ARBA00012737"/>
    </source>
</evidence>
<dbReference type="CDD" id="cd00712">
    <property type="entry name" value="AsnB"/>
    <property type="match status" value="1"/>
</dbReference>
<dbReference type="Proteomes" id="UP000474777">
    <property type="component" value="Unassembled WGS sequence"/>
</dbReference>
<dbReference type="GO" id="GO:0005829">
    <property type="term" value="C:cytosol"/>
    <property type="evidence" value="ECO:0007669"/>
    <property type="project" value="TreeGrafter"/>
</dbReference>
<feature type="domain" description="Glutamine amidotransferase type-2" evidence="10">
    <location>
        <begin position="2"/>
        <end position="208"/>
    </location>
</feature>
<dbReference type="Pfam" id="PF13522">
    <property type="entry name" value="GATase_6"/>
    <property type="match status" value="1"/>
</dbReference>
<dbReference type="PROSITE" id="PS51278">
    <property type="entry name" value="GATASE_TYPE_2"/>
    <property type="match status" value="1"/>
</dbReference>
<dbReference type="InterPro" id="IPR051786">
    <property type="entry name" value="ASN_synthetase/amidase"/>
</dbReference>
<evidence type="ECO:0000259" key="10">
    <source>
        <dbReference type="PROSITE" id="PS51278"/>
    </source>
</evidence>
<organism evidence="11 12">
    <name type="scientific">Pontibacter burrus</name>
    <dbReference type="NCBI Taxonomy" id="2704466"/>
    <lineage>
        <taxon>Bacteria</taxon>
        <taxon>Pseudomonadati</taxon>
        <taxon>Bacteroidota</taxon>
        <taxon>Cytophagia</taxon>
        <taxon>Cytophagales</taxon>
        <taxon>Hymenobacteraceae</taxon>
        <taxon>Pontibacter</taxon>
    </lineage>
</organism>
<feature type="binding site" evidence="9">
    <location>
        <begin position="358"/>
        <end position="359"/>
    </location>
    <ligand>
        <name>ATP</name>
        <dbReference type="ChEBI" id="CHEBI:30616"/>
    </ligand>
</feature>
<dbReference type="GO" id="GO:0005524">
    <property type="term" value="F:ATP binding"/>
    <property type="evidence" value="ECO:0007669"/>
    <property type="project" value="UniProtKB-KW"/>
</dbReference>
<evidence type="ECO:0000256" key="6">
    <source>
        <dbReference type="ARBA" id="ARBA00022962"/>
    </source>
</evidence>
<name>A0A6B3LPE8_9BACT</name>
<dbReference type="GO" id="GO:0006529">
    <property type="term" value="P:asparagine biosynthetic process"/>
    <property type="evidence" value="ECO:0007669"/>
    <property type="project" value="UniProtKB-KW"/>
</dbReference>
<dbReference type="NCBIfam" id="TIGR01536">
    <property type="entry name" value="asn_synth_AEB"/>
    <property type="match status" value="1"/>
</dbReference>
<comment type="similarity">
    <text evidence="2">Belongs to the asparagine synthetase family.</text>
</comment>
<evidence type="ECO:0000313" key="12">
    <source>
        <dbReference type="Proteomes" id="UP000474777"/>
    </source>
</evidence>
<dbReference type="InterPro" id="IPR006426">
    <property type="entry name" value="Asn_synth_AEB"/>
</dbReference>
<dbReference type="PIRSF" id="PIRSF001589">
    <property type="entry name" value="Asn_synthetase_glu-h"/>
    <property type="match status" value="1"/>
</dbReference>
<dbReference type="EMBL" id="JAAGWD010000003">
    <property type="protein sequence ID" value="NEM97753.1"/>
    <property type="molecule type" value="Genomic_DNA"/>
</dbReference>
<dbReference type="PANTHER" id="PTHR43284:SF1">
    <property type="entry name" value="ASPARAGINE SYNTHETASE"/>
    <property type="match status" value="1"/>
</dbReference>
<evidence type="ECO:0000256" key="9">
    <source>
        <dbReference type="PIRSR" id="PIRSR001589-2"/>
    </source>
</evidence>
<dbReference type="InterPro" id="IPR014729">
    <property type="entry name" value="Rossmann-like_a/b/a_fold"/>
</dbReference>
<keyword evidence="8" id="KW-0028">Amino-acid biosynthesis</keyword>
<keyword evidence="8" id="KW-0061">Asparagine biosynthesis</keyword>
<dbReference type="Gene3D" id="3.40.50.620">
    <property type="entry name" value="HUPs"/>
    <property type="match status" value="1"/>
</dbReference>
<keyword evidence="6 8" id="KW-0315">Glutamine amidotransferase</keyword>
<accession>A0A6B3LPE8</accession>
<dbReference type="SUPFAM" id="SSF56235">
    <property type="entry name" value="N-terminal nucleophile aminohydrolases (Ntn hydrolases)"/>
    <property type="match status" value="1"/>
</dbReference>
<evidence type="ECO:0000256" key="2">
    <source>
        <dbReference type="ARBA" id="ARBA00005752"/>
    </source>
</evidence>